<name>A0A9P4JBV1_9PEZI</name>
<keyword evidence="3" id="KW-0862">Zinc</keyword>
<evidence type="ECO:0000256" key="2">
    <source>
        <dbReference type="ARBA" id="ARBA00022723"/>
    </source>
</evidence>
<evidence type="ECO:0000256" key="4">
    <source>
        <dbReference type="ARBA" id="ARBA00023239"/>
    </source>
</evidence>
<feature type="domain" description="CENP-V/GFA" evidence="5">
    <location>
        <begin position="8"/>
        <end position="116"/>
    </location>
</feature>
<dbReference type="InterPro" id="IPR011057">
    <property type="entry name" value="Mss4-like_sf"/>
</dbReference>
<dbReference type="GO" id="GO:0046872">
    <property type="term" value="F:metal ion binding"/>
    <property type="evidence" value="ECO:0007669"/>
    <property type="project" value="UniProtKB-KW"/>
</dbReference>
<dbReference type="Pfam" id="PF04828">
    <property type="entry name" value="GFA"/>
    <property type="match status" value="1"/>
</dbReference>
<organism evidence="6 7">
    <name type="scientific">Myriangium duriaei CBS 260.36</name>
    <dbReference type="NCBI Taxonomy" id="1168546"/>
    <lineage>
        <taxon>Eukaryota</taxon>
        <taxon>Fungi</taxon>
        <taxon>Dikarya</taxon>
        <taxon>Ascomycota</taxon>
        <taxon>Pezizomycotina</taxon>
        <taxon>Dothideomycetes</taxon>
        <taxon>Dothideomycetidae</taxon>
        <taxon>Myriangiales</taxon>
        <taxon>Myriangiaceae</taxon>
        <taxon>Myriangium</taxon>
    </lineage>
</organism>
<sequence>MSSSEEFVTGSCLCKAVTYKAVGAPMFKTLCHCYNCRKASGAPIMGSSVYLMNQVVFTGKEHIKIHEDSATDSGQPYRRHFCGRCGSQIGGQSATHEQFFAVNQGSLDKEFVNEWEPLAEQYCQTKAGFLPPLVAKGGEHQFTGRYVRHMLGARVEDQAA</sequence>
<dbReference type="PANTHER" id="PTHR33337:SF39">
    <property type="entry name" value="DUF636 DOMAIN PROTEIN (AFU_ORTHOLOGUE AFUA_6G11530)"/>
    <property type="match status" value="1"/>
</dbReference>
<keyword evidence="2" id="KW-0479">Metal-binding</keyword>
<accession>A0A9P4JBV1</accession>
<keyword evidence="7" id="KW-1185">Reference proteome</keyword>
<evidence type="ECO:0000256" key="3">
    <source>
        <dbReference type="ARBA" id="ARBA00022833"/>
    </source>
</evidence>
<dbReference type="AlphaFoldDB" id="A0A9P4JBV1"/>
<gene>
    <name evidence="6" type="ORF">K461DRAFT_318630</name>
</gene>
<dbReference type="Gene3D" id="3.90.1590.10">
    <property type="entry name" value="glutathione-dependent formaldehyde- activating enzyme (gfa)"/>
    <property type="match status" value="1"/>
</dbReference>
<reference evidence="6" key="1">
    <citation type="journal article" date="2020" name="Stud. Mycol.">
        <title>101 Dothideomycetes genomes: a test case for predicting lifestyles and emergence of pathogens.</title>
        <authorList>
            <person name="Haridas S."/>
            <person name="Albert R."/>
            <person name="Binder M."/>
            <person name="Bloem J."/>
            <person name="Labutti K."/>
            <person name="Salamov A."/>
            <person name="Andreopoulos B."/>
            <person name="Baker S."/>
            <person name="Barry K."/>
            <person name="Bills G."/>
            <person name="Bluhm B."/>
            <person name="Cannon C."/>
            <person name="Castanera R."/>
            <person name="Culley D."/>
            <person name="Daum C."/>
            <person name="Ezra D."/>
            <person name="Gonzalez J."/>
            <person name="Henrissat B."/>
            <person name="Kuo A."/>
            <person name="Liang C."/>
            <person name="Lipzen A."/>
            <person name="Lutzoni F."/>
            <person name="Magnuson J."/>
            <person name="Mondo S."/>
            <person name="Nolan M."/>
            <person name="Ohm R."/>
            <person name="Pangilinan J."/>
            <person name="Park H.-J."/>
            <person name="Ramirez L."/>
            <person name="Alfaro M."/>
            <person name="Sun H."/>
            <person name="Tritt A."/>
            <person name="Yoshinaga Y."/>
            <person name="Zwiers L.-H."/>
            <person name="Turgeon B."/>
            <person name="Goodwin S."/>
            <person name="Spatafora J."/>
            <person name="Crous P."/>
            <person name="Grigoriev I."/>
        </authorList>
    </citation>
    <scope>NUCLEOTIDE SEQUENCE</scope>
    <source>
        <strain evidence="6">CBS 260.36</strain>
    </source>
</reference>
<dbReference type="Proteomes" id="UP000799439">
    <property type="component" value="Unassembled WGS sequence"/>
</dbReference>
<dbReference type="EMBL" id="ML996082">
    <property type="protein sequence ID" value="KAF2155989.1"/>
    <property type="molecule type" value="Genomic_DNA"/>
</dbReference>
<protein>
    <recommendedName>
        <fullName evidence="5">CENP-V/GFA domain-containing protein</fullName>
    </recommendedName>
</protein>
<proteinExistence type="inferred from homology"/>
<evidence type="ECO:0000259" key="5">
    <source>
        <dbReference type="PROSITE" id="PS51891"/>
    </source>
</evidence>
<comment type="similarity">
    <text evidence="1">Belongs to the Gfa family.</text>
</comment>
<dbReference type="OrthoDB" id="2212170at2759"/>
<evidence type="ECO:0000256" key="1">
    <source>
        <dbReference type="ARBA" id="ARBA00005495"/>
    </source>
</evidence>
<dbReference type="InterPro" id="IPR006913">
    <property type="entry name" value="CENP-V/GFA"/>
</dbReference>
<comment type="caution">
    <text evidence="6">The sequence shown here is derived from an EMBL/GenBank/DDBJ whole genome shotgun (WGS) entry which is preliminary data.</text>
</comment>
<dbReference type="GO" id="GO:0016846">
    <property type="term" value="F:carbon-sulfur lyase activity"/>
    <property type="evidence" value="ECO:0007669"/>
    <property type="project" value="InterPro"/>
</dbReference>
<evidence type="ECO:0000313" key="6">
    <source>
        <dbReference type="EMBL" id="KAF2155989.1"/>
    </source>
</evidence>
<keyword evidence="4" id="KW-0456">Lyase</keyword>
<evidence type="ECO:0000313" key="7">
    <source>
        <dbReference type="Proteomes" id="UP000799439"/>
    </source>
</evidence>
<dbReference type="PROSITE" id="PS51891">
    <property type="entry name" value="CENP_V_GFA"/>
    <property type="match status" value="1"/>
</dbReference>
<dbReference type="PANTHER" id="PTHR33337">
    <property type="entry name" value="GFA DOMAIN-CONTAINING PROTEIN"/>
    <property type="match status" value="1"/>
</dbReference>
<dbReference type="SUPFAM" id="SSF51316">
    <property type="entry name" value="Mss4-like"/>
    <property type="match status" value="1"/>
</dbReference>